<dbReference type="KEGG" id="bbat:Bdt_0883"/>
<dbReference type="Proteomes" id="UP000010074">
    <property type="component" value="Chromosome"/>
</dbReference>
<dbReference type="STRING" id="1069642.Bdt_0883"/>
<evidence type="ECO:0000313" key="1">
    <source>
        <dbReference type="EMBL" id="AFY00584.1"/>
    </source>
</evidence>
<evidence type="ECO:0000313" key="2">
    <source>
        <dbReference type="Proteomes" id="UP000010074"/>
    </source>
</evidence>
<evidence type="ECO:0008006" key="3">
    <source>
        <dbReference type="Google" id="ProtNLM"/>
    </source>
</evidence>
<organism evidence="1 2">
    <name type="scientific">Bdellovibrio bacteriovorus str. Tiberius</name>
    <dbReference type="NCBI Taxonomy" id="1069642"/>
    <lineage>
        <taxon>Bacteria</taxon>
        <taxon>Pseudomonadati</taxon>
        <taxon>Bdellovibrionota</taxon>
        <taxon>Bdellovibrionia</taxon>
        <taxon>Bdellovibrionales</taxon>
        <taxon>Pseudobdellovibrionaceae</taxon>
        <taxon>Bdellovibrio</taxon>
    </lineage>
</organism>
<sequence>MIVKHMRFSIVGRRIVVHVALSHALNSRSCLMRSFVIAVVIFFATTFAHAETFVEFIVVGKVWPEHKWGHVSLRVKDAETDLVFDFGRYGRMWGLFNSQGEAILRVWKNARSHLEAQQEGGPVIRAIRFPATSTQAQGVLKYFERIAGTRLYHRSVDADWYHISSTTFHPINNNCVTMAIKGFMNGLPTINVNRSSYAKGDGLYMWARGKARGSSYNSSTKTWKHIWWPQDLLTLLQREYVAKGLAVGKVY</sequence>
<dbReference type="EMBL" id="CP002930">
    <property type="protein sequence ID" value="AFY00584.1"/>
    <property type="molecule type" value="Genomic_DNA"/>
</dbReference>
<protein>
    <recommendedName>
        <fullName evidence="3">DUF4105 domain-containing protein</fullName>
    </recommendedName>
</protein>
<name>K7Z857_BDEBC</name>
<gene>
    <name evidence="1" type="ORF">Bdt_0883</name>
</gene>
<dbReference type="PATRIC" id="fig|1069642.3.peg.869"/>
<proteinExistence type="predicted"/>
<dbReference type="AlphaFoldDB" id="K7Z857"/>
<accession>K7Z857</accession>
<reference evidence="1 2" key="1">
    <citation type="journal article" date="2012" name="BMC Genomics">
        <title>Genome analysis of a simultaneously predatory and prey-independent, novel Bdellovibrio bacteriovorus from the River Tiber, supports in silico predictions of both ancient and recent lateral gene transfer from diverse bacteria.</title>
        <authorList>
            <person name="Hobley L."/>
            <person name="Lerner T.R."/>
            <person name="Williams L.E."/>
            <person name="Lambert C."/>
            <person name="Till R."/>
            <person name="Milner D.S."/>
            <person name="Basford S.M."/>
            <person name="Capeness M.J."/>
            <person name="Fenton A.K."/>
            <person name="Atterbury R.J."/>
            <person name="Harris M.A."/>
            <person name="Sockett R.E."/>
        </authorList>
    </citation>
    <scope>NUCLEOTIDE SEQUENCE [LARGE SCALE GENOMIC DNA]</scope>
    <source>
        <strain evidence="1 2">Tiberius</strain>
    </source>
</reference>
<dbReference type="HOGENOM" id="CLU_1105426_0_0_7"/>